<evidence type="ECO:0000256" key="4">
    <source>
        <dbReference type="ARBA" id="ARBA00023267"/>
    </source>
</evidence>
<dbReference type="CDD" id="cd00090">
    <property type="entry name" value="HTH_ARSR"/>
    <property type="match status" value="1"/>
</dbReference>
<dbReference type="InterPro" id="IPR036390">
    <property type="entry name" value="WH_DNA-bd_sf"/>
</dbReference>
<evidence type="ECO:0000256" key="1">
    <source>
        <dbReference type="ARBA" id="ARBA00022598"/>
    </source>
</evidence>
<dbReference type="GO" id="GO:0005524">
    <property type="term" value="F:ATP binding"/>
    <property type="evidence" value="ECO:0007669"/>
    <property type="project" value="UniProtKB-UniRule"/>
</dbReference>
<keyword evidence="1 5" id="KW-0436">Ligase</keyword>
<dbReference type="InterPro" id="IPR013196">
    <property type="entry name" value="HTH_11"/>
</dbReference>
<comment type="caution">
    <text evidence="7">The sequence shown here is derived from an EMBL/GenBank/DDBJ whole genome shotgun (WGS) entry which is preliminary data.</text>
</comment>
<feature type="binding site" evidence="5">
    <location>
        <position position="116"/>
    </location>
    <ligand>
        <name>biotin</name>
        <dbReference type="ChEBI" id="CHEBI:57586"/>
    </ligand>
</feature>
<dbReference type="PANTHER" id="PTHR12835:SF5">
    <property type="entry name" value="BIOTIN--PROTEIN LIGASE"/>
    <property type="match status" value="1"/>
</dbReference>
<dbReference type="Pfam" id="PF02237">
    <property type="entry name" value="BPL_C"/>
    <property type="match status" value="1"/>
</dbReference>
<dbReference type="Gene3D" id="1.10.10.10">
    <property type="entry name" value="Winged helix-like DNA-binding domain superfamily/Winged helix DNA-binding domain"/>
    <property type="match status" value="1"/>
</dbReference>
<accession>A0A9D1JG76</accession>
<dbReference type="InterPro" id="IPR045864">
    <property type="entry name" value="aa-tRNA-synth_II/BPL/LPL"/>
</dbReference>
<dbReference type="InterPro" id="IPR030855">
    <property type="entry name" value="Bifunct_BirA"/>
</dbReference>
<dbReference type="PANTHER" id="PTHR12835">
    <property type="entry name" value="BIOTIN PROTEIN LIGASE"/>
    <property type="match status" value="1"/>
</dbReference>
<dbReference type="PROSITE" id="PS51733">
    <property type="entry name" value="BPL_LPL_CATALYTIC"/>
    <property type="match status" value="1"/>
</dbReference>
<keyword evidence="5" id="KW-0238">DNA-binding</keyword>
<name>A0A9D1JG76_9FIRM</name>
<dbReference type="Proteomes" id="UP000886841">
    <property type="component" value="Unassembled WGS sequence"/>
</dbReference>
<dbReference type="InterPro" id="IPR004408">
    <property type="entry name" value="Biotin_CoA_COase_ligase"/>
</dbReference>
<comment type="similarity">
    <text evidence="5">Belongs to the biotin--protein ligase family.</text>
</comment>
<gene>
    <name evidence="5" type="primary">birA</name>
    <name evidence="7" type="ORF">IAB98_09825</name>
</gene>
<feature type="domain" description="BPL/LPL catalytic" evidence="6">
    <location>
        <begin position="69"/>
        <end position="258"/>
    </location>
</feature>
<organism evidence="7 8">
    <name type="scientific">Candidatus Egerieimonas intestinavium</name>
    <dbReference type="NCBI Taxonomy" id="2840777"/>
    <lineage>
        <taxon>Bacteria</taxon>
        <taxon>Bacillati</taxon>
        <taxon>Bacillota</taxon>
        <taxon>Clostridia</taxon>
        <taxon>Lachnospirales</taxon>
        <taxon>Lachnospiraceae</taxon>
        <taxon>Lachnospiraceae incertae sedis</taxon>
        <taxon>Candidatus Egerieimonas</taxon>
    </lineage>
</organism>
<keyword evidence="4 5" id="KW-0092">Biotin</keyword>
<dbReference type="GO" id="GO:0004077">
    <property type="term" value="F:biotin--[biotin carboxyl-carrier protein] ligase activity"/>
    <property type="evidence" value="ECO:0007669"/>
    <property type="project" value="UniProtKB-UniRule"/>
</dbReference>
<dbReference type="Pfam" id="PF03099">
    <property type="entry name" value="BPL_LplA_LipB"/>
    <property type="match status" value="1"/>
</dbReference>
<sequence>MEKTKSRILKALRQREDYLSGQELCQQLGISRTAVWKNIKALQGEGYEIEAVQNRGYRLKTVPDVISAPELESTVNSRWVGKNVRFKYETDSTNLWAKQLAEEGAPSGTLAVAERQIKGRGRRGRVWESPEGENIYMTLLLRPEIRPQDAPMITLIMGLSVAQGVEKAAGLRPGIKWPNDVVLDGRKICGILTEMSVQAEYMDYVVVGTGINVNQTEFPPELLDKATSLCQQAGRRFRRVEVAAAVLEAFERNLEIFLKTCDLSGLQEEYNRVLLNLDQEVRILEKTGERTGIARGINSQGELLVEYPGGETEAVFAGEVSVRGLYSYV</sequence>
<feature type="DNA-binding region" description="H-T-H motif" evidence="5">
    <location>
        <begin position="21"/>
        <end position="40"/>
    </location>
</feature>
<dbReference type="EMBL" id="DVHU01000089">
    <property type="protein sequence ID" value="HIR93703.1"/>
    <property type="molecule type" value="Genomic_DNA"/>
</dbReference>
<feature type="binding site" evidence="5">
    <location>
        <position position="187"/>
    </location>
    <ligand>
        <name>biotin</name>
        <dbReference type="ChEBI" id="CHEBI:57586"/>
    </ligand>
</feature>
<dbReference type="Gene3D" id="3.30.930.10">
    <property type="entry name" value="Bira Bifunctional Protein, Domain 2"/>
    <property type="match status" value="1"/>
</dbReference>
<evidence type="ECO:0000313" key="8">
    <source>
        <dbReference type="Proteomes" id="UP000886841"/>
    </source>
</evidence>
<dbReference type="SUPFAM" id="SSF46785">
    <property type="entry name" value="Winged helix' DNA-binding domain"/>
    <property type="match status" value="1"/>
</dbReference>
<comment type="function">
    <text evidence="5">Acts both as a biotin--[acetyl-CoA-carboxylase] ligase and a repressor.</text>
</comment>
<dbReference type="InterPro" id="IPR003142">
    <property type="entry name" value="BPL_C"/>
</dbReference>
<keyword evidence="5" id="KW-0805">Transcription regulation</keyword>
<proteinExistence type="inferred from homology"/>
<dbReference type="InterPro" id="IPR004143">
    <property type="entry name" value="BPL_LPL_catalytic"/>
</dbReference>
<dbReference type="EC" id="6.3.4.15" evidence="5"/>
<evidence type="ECO:0000256" key="3">
    <source>
        <dbReference type="ARBA" id="ARBA00022840"/>
    </source>
</evidence>
<dbReference type="Gene3D" id="2.30.30.100">
    <property type="match status" value="1"/>
</dbReference>
<feature type="binding site" evidence="5">
    <location>
        <begin position="92"/>
        <end position="94"/>
    </location>
    <ligand>
        <name>biotin</name>
        <dbReference type="ChEBI" id="CHEBI:57586"/>
    </ligand>
</feature>
<evidence type="ECO:0000259" key="6">
    <source>
        <dbReference type="PROSITE" id="PS51733"/>
    </source>
</evidence>
<dbReference type="GO" id="GO:0009249">
    <property type="term" value="P:protein lipoylation"/>
    <property type="evidence" value="ECO:0007669"/>
    <property type="project" value="UniProtKB-ARBA"/>
</dbReference>
<dbReference type="InterPro" id="IPR036388">
    <property type="entry name" value="WH-like_DNA-bd_sf"/>
</dbReference>
<keyword evidence="2 5" id="KW-0547">Nucleotide-binding</keyword>
<evidence type="ECO:0000256" key="2">
    <source>
        <dbReference type="ARBA" id="ARBA00022741"/>
    </source>
</evidence>
<dbReference type="GO" id="GO:0006355">
    <property type="term" value="P:regulation of DNA-templated transcription"/>
    <property type="evidence" value="ECO:0007669"/>
    <property type="project" value="UniProtKB-UniRule"/>
</dbReference>
<dbReference type="AlphaFoldDB" id="A0A9D1JG76"/>
<evidence type="ECO:0000256" key="5">
    <source>
        <dbReference type="HAMAP-Rule" id="MF_00978"/>
    </source>
</evidence>
<evidence type="ECO:0000313" key="7">
    <source>
        <dbReference type="EMBL" id="HIR93703.1"/>
    </source>
</evidence>
<dbReference type="SUPFAM" id="SSF55681">
    <property type="entry name" value="Class II aaRS and biotin synthetases"/>
    <property type="match status" value="1"/>
</dbReference>
<dbReference type="GO" id="GO:0005737">
    <property type="term" value="C:cytoplasm"/>
    <property type="evidence" value="ECO:0007669"/>
    <property type="project" value="TreeGrafter"/>
</dbReference>
<dbReference type="GO" id="GO:0003677">
    <property type="term" value="F:DNA binding"/>
    <property type="evidence" value="ECO:0007669"/>
    <property type="project" value="UniProtKB-UniRule"/>
</dbReference>
<reference evidence="7" key="2">
    <citation type="journal article" date="2021" name="PeerJ">
        <title>Extensive microbial diversity within the chicken gut microbiome revealed by metagenomics and culture.</title>
        <authorList>
            <person name="Gilroy R."/>
            <person name="Ravi A."/>
            <person name="Getino M."/>
            <person name="Pursley I."/>
            <person name="Horton D.L."/>
            <person name="Alikhan N.F."/>
            <person name="Baker D."/>
            <person name="Gharbi K."/>
            <person name="Hall N."/>
            <person name="Watson M."/>
            <person name="Adriaenssens E.M."/>
            <person name="Foster-Nyarko E."/>
            <person name="Jarju S."/>
            <person name="Secka A."/>
            <person name="Antonio M."/>
            <person name="Oren A."/>
            <person name="Chaudhuri R.R."/>
            <person name="La Ragione R."/>
            <person name="Hildebrand F."/>
            <person name="Pallen M.J."/>
        </authorList>
    </citation>
    <scope>NUCLEOTIDE SEQUENCE</scope>
    <source>
        <strain evidence="7">ChiSxjej1B13-7041</strain>
    </source>
</reference>
<dbReference type="SUPFAM" id="SSF50037">
    <property type="entry name" value="C-terminal domain of transcriptional repressors"/>
    <property type="match status" value="1"/>
</dbReference>
<keyword evidence="5" id="KW-0804">Transcription</keyword>
<dbReference type="NCBIfam" id="TIGR00121">
    <property type="entry name" value="birA_ligase"/>
    <property type="match status" value="1"/>
</dbReference>
<dbReference type="HAMAP" id="MF_00978">
    <property type="entry name" value="Bifunct_BirA"/>
    <property type="match status" value="1"/>
</dbReference>
<dbReference type="GO" id="GO:0016740">
    <property type="term" value="F:transferase activity"/>
    <property type="evidence" value="ECO:0007669"/>
    <property type="project" value="UniProtKB-ARBA"/>
</dbReference>
<feature type="binding site" evidence="5">
    <location>
        <begin position="120"/>
        <end position="122"/>
    </location>
    <ligand>
        <name>biotin</name>
        <dbReference type="ChEBI" id="CHEBI:57586"/>
    </ligand>
</feature>
<reference evidence="7" key="1">
    <citation type="submission" date="2020-10" db="EMBL/GenBank/DDBJ databases">
        <authorList>
            <person name="Gilroy R."/>
        </authorList>
    </citation>
    <scope>NUCLEOTIDE SEQUENCE</scope>
    <source>
        <strain evidence="7">ChiSxjej1B13-7041</strain>
    </source>
</reference>
<dbReference type="CDD" id="cd16442">
    <property type="entry name" value="BPL"/>
    <property type="match status" value="1"/>
</dbReference>
<keyword evidence="3 5" id="KW-0067">ATP-binding</keyword>
<dbReference type="InterPro" id="IPR008988">
    <property type="entry name" value="Transcriptional_repressor_C"/>
</dbReference>
<keyword evidence="5" id="KW-0678">Repressor</keyword>
<comment type="catalytic activity">
    <reaction evidence="5">
        <text>biotin + L-lysyl-[protein] + ATP = N(6)-biotinyl-L-lysyl-[protein] + AMP + diphosphate + H(+)</text>
        <dbReference type="Rhea" id="RHEA:11756"/>
        <dbReference type="Rhea" id="RHEA-COMP:9752"/>
        <dbReference type="Rhea" id="RHEA-COMP:10505"/>
        <dbReference type="ChEBI" id="CHEBI:15378"/>
        <dbReference type="ChEBI" id="CHEBI:29969"/>
        <dbReference type="ChEBI" id="CHEBI:30616"/>
        <dbReference type="ChEBI" id="CHEBI:33019"/>
        <dbReference type="ChEBI" id="CHEBI:57586"/>
        <dbReference type="ChEBI" id="CHEBI:83144"/>
        <dbReference type="ChEBI" id="CHEBI:456215"/>
        <dbReference type="EC" id="6.3.4.15"/>
    </reaction>
</comment>
<dbReference type="Pfam" id="PF08279">
    <property type="entry name" value="HTH_11"/>
    <property type="match status" value="1"/>
</dbReference>
<protein>
    <recommendedName>
        <fullName evidence="5">Bifunctional ligase/repressor BirA</fullName>
    </recommendedName>
    <alternativeName>
        <fullName evidence="5">Biotin--[acetyl-CoA-carboxylase] ligase</fullName>
        <ecNumber evidence="5">6.3.4.15</ecNumber>
    </alternativeName>
    <alternativeName>
        <fullName evidence="5">Biotin--protein ligase</fullName>
    </alternativeName>
    <alternativeName>
        <fullName evidence="5">Biotin-[acetyl-CoA carboxylase] synthetase</fullName>
    </alternativeName>
</protein>
<dbReference type="InterPro" id="IPR011991">
    <property type="entry name" value="ArsR-like_HTH"/>
</dbReference>